<proteinExistence type="predicted"/>
<feature type="non-terminal residue" evidence="1">
    <location>
        <position position="1"/>
    </location>
</feature>
<gene>
    <name evidence="1" type="ORF">THAOC_21705</name>
</gene>
<sequence>TPHQIGYWLVCSPRGHGGYASGYVDELEKFISSFKQTILMLRTGTAGDHIAIEYDVRDEDGNFIDDAADHEDFLMPYWTEFAAALMHWSDYYADEIYLEVHIRDIDMPKAVLDVLRPAFEQSRIESVFSSGEVITLTWRHD</sequence>
<dbReference type="AlphaFoldDB" id="K0SBC2"/>
<evidence type="ECO:0000313" key="1">
    <source>
        <dbReference type="EMBL" id="EJK58191.1"/>
    </source>
</evidence>
<comment type="caution">
    <text evidence="1">The sequence shown here is derived from an EMBL/GenBank/DDBJ whole genome shotgun (WGS) entry which is preliminary data.</text>
</comment>
<dbReference type="EMBL" id="AGNL01025959">
    <property type="protein sequence ID" value="EJK58191.1"/>
    <property type="molecule type" value="Genomic_DNA"/>
</dbReference>
<name>K0SBC2_THAOC</name>
<protein>
    <submittedName>
        <fullName evidence="1">Uncharacterized protein</fullName>
    </submittedName>
</protein>
<organism evidence="1 2">
    <name type="scientific">Thalassiosira oceanica</name>
    <name type="common">Marine diatom</name>
    <dbReference type="NCBI Taxonomy" id="159749"/>
    <lineage>
        <taxon>Eukaryota</taxon>
        <taxon>Sar</taxon>
        <taxon>Stramenopiles</taxon>
        <taxon>Ochrophyta</taxon>
        <taxon>Bacillariophyta</taxon>
        <taxon>Coscinodiscophyceae</taxon>
        <taxon>Thalassiosirophycidae</taxon>
        <taxon>Thalassiosirales</taxon>
        <taxon>Thalassiosiraceae</taxon>
        <taxon>Thalassiosira</taxon>
    </lineage>
</organism>
<keyword evidence="2" id="KW-1185">Reference proteome</keyword>
<dbReference type="Proteomes" id="UP000266841">
    <property type="component" value="Unassembled WGS sequence"/>
</dbReference>
<evidence type="ECO:0000313" key="2">
    <source>
        <dbReference type="Proteomes" id="UP000266841"/>
    </source>
</evidence>
<reference evidence="1 2" key="1">
    <citation type="journal article" date="2012" name="Genome Biol.">
        <title>Genome and low-iron response of an oceanic diatom adapted to chronic iron limitation.</title>
        <authorList>
            <person name="Lommer M."/>
            <person name="Specht M."/>
            <person name="Roy A.S."/>
            <person name="Kraemer L."/>
            <person name="Andreson R."/>
            <person name="Gutowska M.A."/>
            <person name="Wolf J."/>
            <person name="Bergner S.V."/>
            <person name="Schilhabel M.B."/>
            <person name="Klostermeier U.C."/>
            <person name="Beiko R.G."/>
            <person name="Rosenstiel P."/>
            <person name="Hippler M."/>
            <person name="Laroche J."/>
        </authorList>
    </citation>
    <scope>NUCLEOTIDE SEQUENCE [LARGE SCALE GENOMIC DNA]</scope>
    <source>
        <strain evidence="1 2">CCMP1005</strain>
    </source>
</reference>
<accession>K0SBC2</accession>